<evidence type="ECO:0008006" key="2">
    <source>
        <dbReference type="Google" id="ProtNLM"/>
    </source>
</evidence>
<dbReference type="InterPro" id="IPR011006">
    <property type="entry name" value="CheY-like_superfamily"/>
</dbReference>
<proteinExistence type="predicted"/>
<name>A0A0F9K859_9ZZZZ</name>
<sequence>MRVLIIEDRQALAEEYLRIFGHLLKGDYSYTHVPSIEAAIDPLDGENWDVILVDNELGAGGLFPPKGVDEKNATRISNGYDLVKFRRDVECDDDDIHKSYIIGIAANQVALAFFKNVGTDDEILKLNIPGMAFRINDIAPPNT</sequence>
<gene>
    <name evidence="1" type="ORF">LCGC14_1667220</name>
</gene>
<evidence type="ECO:0000313" key="1">
    <source>
        <dbReference type="EMBL" id="KKM18288.1"/>
    </source>
</evidence>
<dbReference type="AlphaFoldDB" id="A0A0F9K859"/>
<dbReference type="SUPFAM" id="SSF52172">
    <property type="entry name" value="CheY-like"/>
    <property type="match status" value="1"/>
</dbReference>
<reference evidence="1" key="1">
    <citation type="journal article" date="2015" name="Nature">
        <title>Complex archaea that bridge the gap between prokaryotes and eukaryotes.</title>
        <authorList>
            <person name="Spang A."/>
            <person name="Saw J.H."/>
            <person name="Jorgensen S.L."/>
            <person name="Zaremba-Niedzwiedzka K."/>
            <person name="Martijn J."/>
            <person name="Lind A.E."/>
            <person name="van Eijk R."/>
            <person name="Schleper C."/>
            <person name="Guy L."/>
            <person name="Ettema T.J."/>
        </authorList>
    </citation>
    <scope>NUCLEOTIDE SEQUENCE</scope>
</reference>
<comment type="caution">
    <text evidence="1">The sequence shown here is derived from an EMBL/GenBank/DDBJ whole genome shotgun (WGS) entry which is preliminary data.</text>
</comment>
<protein>
    <recommendedName>
        <fullName evidence="2">Response regulatory domain-containing protein</fullName>
    </recommendedName>
</protein>
<dbReference type="EMBL" id="LAZR01014253">
    <property type="protein sequence ID" value="KKM18288.1"/>
    <property type="molecule type" value="Genomic_DNA"/>
</dbReference>
<organism evidence="1">
    <name type="scientific">marine sediment metagenome</name>
    <dbReference type="NCBI Taxonomy" id="412755"/>
    <lineage>
        <taxon>unclassified sequences</taxon>
        <taxon>metagenomes</taxon>
        <taxon>ecological metagenomes</taxon>
    </lineage>
</organism>
<accession>A0A0F9K859</accession>